<dbReference type="GO" id="GO:0000976">
    <property type="term" value="F:transcription cis-regulatory region binding"/>
    <property type="evidence" value="ECO:0007669"/>
    <property type="project" value="TreeGrafter"/>
</dbReference>
<dbReference type="Gene3D" id="1.10.10.60">
    <property type="entry name" value="Homeodomain-like"/>
    <property type="match status" value="1"/>
</dbReference>
<evidence type="ECO:0000259" key="5">
    <source>
        <dbReference type="PROSITE" id="PS50977"/>
    </source>
</evidence>
<feature type="DNA-binding region" description="H-T-H motif" evidence="4">
    <location>
        <begin position="41"/>
        <end position="60"/>
    </location>
</feature>
<evidence type="ECO:0000256" key="1">
    <source>
        <dbReference type="ARBA" id="ARBA00023015"/>
    </source>
</evidence>
<evidence type="ECO:0000313" key="6">
    <source>
        <dbReference type="EMBL" id="CUH84834.1"/>
    </source>
</evidence>
<proteinExistence type="predicted"/>
<dbReference type="AlphaFoldDB" id="A0A0P1GQZ5"/>
<dbReference type="InterPro" id="IPR050109">
    <property type="entry name" value="HTH-type_TetR-like_transc_reg"/>
</dbReference>
<reference evidence="6 7" key="1">
    <citation type="submission" date="2015-09" db="EMBL/GenBank/DDBJ databases">
        <authorList>
            <consortium name="Swine Surveillance"/>
        </authorList>
    </citation>
    <scope>NUCLEOTIDE SEQUENCE [LARGE SCALE GENOMIC DNA]</scope>
    <source>
        <strain evidence="6 7">CECT 8383</strain>
    </source>
</reference>
<evidence type="ECO:0000256" key="4">
    <source>
        <dbReference type="PROSITE-ProRule" id="PRU00335"/>
    </source>
</evidence>
<evidence type="ECO:0000313" key="7">
    <source>
        <dbReference type="Proteomes" id="UP000051681"/>
    </source>
</evidence>
<gene>
    <name evidence="6" type="primary">tetR</name>
    <name evidence="6" type="ORF">TM5383_02052</name>
</gene>
<keyword evidence="2 4" id="KW-0238">DNA-binding</keyword>
<dbReference type="GO" id="GO:0003700">
    <property type="term" value="F:DNA-binding transcription factor activity"/>
    <property type="evidence" value="ECO:0007669"/>
    <property type="project" value="TreeGrafter"/>
</dbReference>
<evidence type="ECO:0000256" key="3">
    <source>
        <dbReference type="ARBA" id="ARBA00023163"/>
    </source>
</evidence>
<dbReference type="SUPFAM" id="SSF46689">
    <property type="entry name" value="Homeodomain-like"/>
    <property type="match status" value="1"/>
</dbReference>
<dbReference type="InterPro" id="IPR009057">
    <property type="entry name" value="Homeodomain-like_sf"/>
</dbReference>
<evidence type="ECO:0000256" key="2">
    <source>
        <dbReference type="ARBA" id="ARBA00023125"/>
    </source>
</evidence>
<dbReference type="PRINTS" id="PR00455">
    <property type="entry name" value="HTHTETR"/>
</dbReference>
<dbReference type="OrthoDB" id="3218408at2"/>
<dbReference type="PANTHER" id="PTHR30055">
    <property type="entry name" value="HTH-TYPE TRANSCRIPTIONAL REGULATOR RUTR"/>
    <property type="match status" value="1"/>
</dbReference>
<dbReference type="Proteomes" id="UP000051681">
    <property type="component" value="Unassembled WGS sequence"/>
</dbReference>
<dbReference type="Pfam" id="PF00440">
    <property type="entry name" value="TetR_N"/>
    <property type="match status" value="1"/>
</dbReference>
<dbReference type="STRING" id="340021.TM5383_02052"/>
<dbReference type="EMBL" id="CYSF01000009">
    <property type="protein sequence ID" value="CUH84834.1"/>
    <property type="molecule type" value="Genomic_DNA"/>
</dbReference>
<dbReference type="PANTHER" id="PTHR30055:SF234">
    <property type="entry name" value="HTH-TYPE TRANSCRIPTIONAL REGULATOR BETI"/>
    <property type="match status" value="1"/>
</dbReference>
<dbReference type="RefSeq" id="WP_058318933.1">
    <property type="nucleotide sequence ID" value="NZ_CYSF01000009.1"/>
</dbReference>
<dbReference type="PROSITE" id="PS50977">
    <property type="entry name" value="HTH_TETR_2"/>
    <property type="match status" value="1"/>
</dbReference>
<keyword evidence="3" id="KW-0804">Transcription</keyword>
<name>A0A0P1GQZ5_9RHOB</name>
<feature type="domain" description="HTH tetR-type" evidence="5">
    <location>
        <begin position="18"/>
        <end position="78"/>
    </location>
</feature>
<accession>A0A0P1GQZ5</accession>
<keyword evidence="1" id="KW-0805">Transcription regulation</keyword>
<keyword evidence="7" id="KW-1185">Reference proteome</keyword>
<protein>
    <submittedName>
        <fullName evidence="6">Tetracycline repressor protein class A from transposon 1721</fullName>
    </submittedName>
</protein>
<sequence length="212" mass="24734">MEPQTQARAPQSSDRPDRQSEADWLQAAYELLTEAGVDAVKIMPLAKRLGVSRTSFYWHFKDRDALLEAMVNRWEQKNTGNLIARTEAYAESIAEAVFNLFDCWIDDDLFDAPLDLAIRNWARNDADLGQRVDQADARRKQAMADMFVRFGFDQTQAEVRALTMLYTQVGYISMQIEEDREGRINRMPDYIEVYTGQRPTSREWQRFRARHL</sequence>
<organism evidence="6 7">
    <name type="scientific">Thalassovita mediterranea</name>
    <dbReference type="NCBI Taxonomy" id="340021"/>
    <lineage>
        <taxon>Bacteria</taxon>
        <taxon>Pseudomonadati</taxon>
        <taxon>Pseudomonadota</taxon>
        <taxon>Alphaproteobacteria</taxon>
        <taxon>Rhodobacterales</taxon>
        <taxon>Roseobacteraceae</taxon>
        <taxon>Thalassovita</taxon>
    </lineage>
</organism>
<dbReference type="InterPro" id="IPR001647">
    <property type="entry name" value="HTH_TetR"/>
</dbReference>